<feature type="transmembrane region" description="Helical" evidence="1">
    <location>
        <begin position="76"/>
        <end position="103"/>
    </location>
</feature>
<dbReference type="OrthoDB" id="4424890at2"/>
<evidence type="ECO:0008006" key="4">
    <source>
        <dbReference type="Google" id="ProtNLM"/>
    </source>
</evidence>
<dbReference type="AlphaFoldDB" id="A0A2N5M3T7"/>
<evidence type="ECO:0000313" key="3">
    <source>
        <dbReference type="Proteomes" id="UP000234748"/>
    </source>
</evidence>
<comment type="caution">
    <text evidence="2">The sequence shown here is derived from an EMBL/GenBank/DDBJ whole genome shotgun (WGS) entry which is preliminary data.</text>
</comment>
<dbReference type="Proteomes" id="UP000234748">
    <property type="component" value="Unassembled WGS sequence"/>
</dbReference>
<keyword evidence="1" id="KW-1133">Transmembrane helix</keyword>
<evidence type="ECO:0000313" key="2">
    <source>
        <dbReference type="EMBL" id="PLT28943.1"/>
    </source>
</evidence>
<keyword evidence="1" id="KW-0812">Transmembrane</keyword>
<dbReference type="PANTHER" id="PTHR37814:SF1">
    <property type="entry name" value="MEMBRANE PROTEIN"/>
    <property type="match status" value="1"/>
</dbReference>
<feature type="transmembrane region" description="Helical" evidence="1">
    <location>
        <begin position="189"/>
        <end position="208"/>
    </location>
</feature>
<feature type="transmembrane region" description="Helical" evidence="1">
    <location>
        <begin position="37"/>
        <end position="64"/>
    </location>
</feature>
<feature type="transmembrane region" description="Helical" evidence="1">
    <location>
        <begin position="115"/>
        <end position="134"/>
    </location>
</feature>
<name>A0A2N5M3T7_9BACI</name>
<dbReference type="RefSeq" id="WP_101643834.1">
    <property type="nucleotide sequence ID" value="NZ_PGUY01000048.1"/>
</dbReference>
<reference evidence="2 3" key="1">
    <citation type="submission" date="2017-11" db="EMBL/GenBank/DDBJ databases">
        <title>Comparitive Functional Genomics of Dry Heat Resistant strains isolated from the Viking Spacecraft.</title>
        <authorList>
            <person name="Seuylemezian A."/>
            <person name="Cooper K."/>
            <person name="Vaishampayan P."/>
        </authorList>
    </citation>
    <scope>NUCLEOTIDE SEQUENCE [LARGE SCALE GENOMIC DNA]</scope>
    <source>
        <strain evidence="2 3">V1-29</strain>
    </source>
</reference>
<proteinExistence type="predicted"/>
<dbReference type="EMBL" id="PGUY01000048">
    <property type="protein sequence ID" value="PLT28943.1"/>
    <property type="molecule type" value="Genomic_DNA"/>
</dbReference>
<keyword evidence="3" id="KW-1185">Reference proteome</keyword>
<feature type="transmembrane region" description="Helical" evidence="1">
    <location>
        <begin position="220"/>
        <end position="243"/>
    </location>
</feature>
<accession>A0A2N5M3T7</accession>
<sequence>MKVRWTGAFQISSVYIGTVVGAGFATGREIVEFFTRFGFLGFLSILAAGVLFVFTGTKLMLLALKTGAKSYEEFNIFIFGQTFGHILNILFFIMLLGVTSVMFSGAGAVFQEQLGITKTIGVVLTMVLSLLVLLGGIKGLFAVNVFVVPIMIFFSILMCVLSLKGGGIMDVFFAIPDITSYWGPVTSPFLYTAFNLALSQAVLVPVASDIGDEKTIKAGAIMGGLFLTLILITSHISLISLPGVLQYEIPTAEIMKHIASNFYWIYIMVVYGEIFTSVIGNLFGLERQLRSYIKIPSIFILLILFLTSYILSLIDYGNLLSYLYPLFGKISVLFLILIWLRAGRTKKKTPV</sequence>
<keyword evidence="1" id="KW-0472">Membrane</keyword>
<dbReference type="InterPro" id="IPR038728">
    <property type="entry name" value="YkvI-like"/>
</dbReference>
<evidence type="ECO:0000256" key="1">
    <source>
        <dbReference type="SAM" id="Phobius"/>
    </source>
</evidence>
<protein>
    <recommendedName>
        <fullName evidence="4">Membrane protein YkvI</fullName>
    </recommendedName>
</protein>
<dbReference type="PANTHER" id="PTHR37814">
    <property type="entry name" value="CONSERVED MEMBRANE PROTEIN"/>
    <property type="match status" value="1"/>
</dbReference>
<feature type="transmembrane region" description="Helical" evidence="1">
    <location>
        <begin position="7"/>
        <end position="25"/>
    </location>
</feature>
<feature type="transmembrane region" description="Helical" evidence="1">
    <location>
        <begin position="295"/>
        <end position="314"/>
    </location>
</feature>
<organism evidence="2 3">
    <name type="scientific">Peribacillus deserti</name>
    <dbReference type="NCBI Taxonomy" id="673318"/>
    <lineage>
        <taxon>Bacteria</taxon>
        <taxon>Bacillati</taxon>
        <taxon>Bacillota</taxon>
        <taxon>Bacilli</taxon>
        <taxon>Bacillales</taxon>
        <taxon>Bacillaceae</taxon>
        <taxon>Peribacillus</taxon>
    </lineage>
</organism>
<feature type="transmembrane region" description="Helical" evidence="1">
    <location>
        <begin position="263"/>
        <end position="283"/>
    </location>
</feature>
<feature type="transmembrane region" description="Helical" evidence="1">
    <location>
        <begin position="141"/>
        <end position="163"/>
    </location>
</feature>
<feature type="transmembrane region" description="Helical" evidence="1">
    <location>
        <begin position="320"/>
        <end position="340"/>
    </location>
</feature>
<gene>
    <name evidence="2" type="ORF">CUU66_15745</name>
</gene>